<feature type="transmembrane region" description="Helical" evidence="7">
    <location>
        <begin position="46"/>
        <end position="69"/>
    </location>
</feature>
<accession>A0A919RJI3</accession>
<dbReference type="InterPro" id="IPR051907">
    <property type="entry name" value="DoxX-like_oxidoreductase"/>
</dbReference>
<feature type="transmembrane region" description="Helical" evidence="7">
    <location>
        <begin position="106"/>
        <end position="127"/>
    </location>
</feature>
<comment type="subcellular location">
    <subcellularLocation>
        <location evidence="1">Cell membrane</location>
        <topology evidence="1">Multi-pass membrane protein</topology>
    </subcellularLocation>
</comment>
<evidence type="ECO:0000256" key="3">
    <source>
        <dbReference type="ARBA" id="ARBA00022475"/>
    </source>
</evidence>
<comment type="caution">
    <text evidence="8">The sequence shown here is derived from an EMBL/GenBank/DDBJ whole genome shotgun (WGS) entry which is preliminary data.</text>
</comment>
<name>A0A919RJI3_9ACTN</name>
<evidence type="ECO:0000256" key="4">
    <source>
        <dbReference type="ARBA" id="ARBA00022692"/>
    </source>
</evidence>
<evidence type="ECO:0008006" key="10">
    <source>
        <dbReference type="Google" id="ProtNLM"/>
    </source>
</evidence>
<evidence type="ECO:0000256" key="7">
    <source>
        <dbReference type="SAM" id="Phobius"/>
    </source>
</evidence>
<proteinExistence type="inferred from homology"/>
<dbReference type="InterPro" id="IPR032808">
    <property type="entry name" value="DoxX"/>
</dbReference>
<evidence type="ECO:0000256" key="1">
    <source>
        <dbReference type="ARBA" id="ARBA00004651"/>
    </source>
</evidence>
<gene>
    <name evidence="8" type="ORF">Ssi02_52180</name>
</gene>
<feature type="transmembrane region" description="Helical" evidence="7">
    <location>
        <begin position="7"/>
        <end position="26"/>
    </location>
</feature>
<dbReference type="Pfam" id="PF07681">
    <property type="entry name" value="DoxX"/>
    <property type="match status" value="1"/>
</dbReference>
<dbReference type="GO" id="GO:0005886">
    <property type="term" value="C:plasma membrane"/>
    <property type="evidence" value="ECO:0007669"/>
    <property type="project" value="UniProtKB-SubCell"/>
</dbReference>
<feature type="transmembrane region" description="Helical" evidence="7">
    <location>
        <begin position="76"/>
        <end position="100"/>
    </location>
</feature>
<evidence type="ECO:0000313" key="8">
    <source>
        <dbReference type="EMBL" id="GII94987.1"/>
    </source>
</evidence>
<dbReference type="PANTHER" id="PTHR33452">
    <property type="entry name" value="OXIDOREDUCTASE CATD-RELATED"/>
    <property type="match status" value="1"/>
</dbReference>
<keyword evidence="3" id="KW-1003">Cell membrane</keyword>
<evidence type="ECO:0000256" key="5">
    <source>
        <dbReference type="ARBA" id="ARBA00022989"/>
    </source>
</evidence>
<keyword evidence="6 7" id="KW-0472">Membrane</keyword>
<evidence type="ECO:0000256" key="2">
    <source>
        <dbReference type="ARBA" id="ARBA00006679"/>
    </source>
</evidence>
<dbReference type="EMBL" id="BOOW01000032">
    <property type="protein sequence ID" value="GII94987.1"/>
    <property type="molecule type" value="Genomic_DNA"/>
</dbReference>
<dbReference type="Proteomes" id="UP000606172">
    <property type="component" value="Unassembled WGS sequence"/>
</dbReference>
<reference evidence="8" key="1">
    <citation type="submission" date="2021-01" db="EMBL/GenBank/DDBJ databases">
        <title>Whole genome shotgun sequence of Sinosporangium siamense NBRC 109515.</title>
        <authorList>
            <person name="Komaki H."/>
            <person name="Tamura T."/>
        </authorList>
    </citation>
    <scope>NUCLEOTIDE SEQUENCE</scope>
    <source>
        <strain evidence="8">NBRC 109515</strain>
    </source>
</reference>
<evidence type="ECO:0000313" key="9">
    <source>
        <dbReference type="Proteomes" id="UP000606172"/>
    </source>
</evidence>
<keyword evidence="5 7" id="KW-1133">Transmembrane helix</keyword>
<organism evidence="8 9">
    <name type="scientific">Sinosporangium siamense</name>
    <dbReference type="NCBI Taxonomy" id="1367973"/>
    <lineage>
        <taxon>Bacteria</taxon>
        <taxon>Bacillati</taxon>
        <taxon>Actinomycetota</taxon>
        <taxon>Actinomycetes</taxon>
        <taxon>Streptosporangiales</taxon>
        <taxon>Streptosporangiaceae</taxon>
        <taxon>Sinosporangium</taxon>
    </lineage>
</organism>
<dbReference type="AlphaFoldDB" id="A0A919RJI3"/>
<sequence>MLDQARPYALLIGRVTVGVVFLVHGLQKFLDNGISGVTAFFTQMGVPLPSLAAPAVATLEVVGGIALIVGAGLPFVGVLLALQMLGAIFFVHGGNGFIVADGGYEFVLTLAAASLMIAFSGGGAFAVDNIWQRKRTSAHVTA</sequence>
<evidence type="ECO:0000256" key="6">
    <source>
        <dbReference type="ARBA" id="ARBA00023136"/>
    </source>
</evidence>
<keyword evidence="9" id="KW-1185">Reference proteome</keyword>
<dbReference type="PANTHER" id="PTHR33452:SF1">
    <property type="entry name" value="INNER MEMBRANE PROTEIN YPHA-RELATED"/>
    <property type="match status" value="1"/>
</dbReference>
<protein>
    <recommendedName>
        <fullName evidence="10">DoxX family protein</fullName>
    </recommendedName>
</protein>
<keyword evidence="4 7" id="KW-0812">Transmembrane</keyword>
<comment type="similarity">
    <text evidence="2">Belongs to the DoxX family.</text>
</comment>